<evidence type="ECO:0000256" key="1">
    <source>
        <dbReference type="SAM" id="MobiDB-lite"/>
    </source>
</evidence>
<protein>
    <submittedName>
        <fullName evidence="2">Uncharacterized protein</fullName>
    </submittedName>
</protein>
<feature type="region of interest" description="Disordered" evidence="1">
    <location>
        <begin position="904"/>
        <end position="969"/>
    </location>
</feature>
<reference evidence="3" key="1">
    <citation type="submission" date="2011-08" db="EMBL/GenBank/DDBJ databases">
        <authorList>
            <person name="Rombauts S."/>
        </authorList>
    </citation>
    <scope>NUCLEOTIDE SEQUENCE</scope>
    <source>
        <strain evidence="3">London</strain>
    </source>
</reference>
<feature type="compositionally biased region" description="Basic and acidic residues" evidence="1">
    <location>
        <begin position="457"/>
        <end position="466"/>
    </location>
</feature>
<evidence type="ECO:0000313" key="3">
    <source>
        <dbReference type="Proteomes" id="UP000015104"/>
    </source>
</evidence>
<evidence type="ECO:0000313" key="2">
    <source>
        <dbReference type="EnsemblMetazoa" id="tetur20g02450.1"/>
    </source>
</evidence>
<keyword evidence="3" id="KW-1185">Reference proteome</keyword>
<feature type="compositionally biased region" description="Basic and acidic residues" evidence="1">
    <location>
        <begin position="603"/>
        <end position="613"/>
    </location>
</feature>
<sequence>MRINSFKKVQRIKVSNRRGFRSKSKVILNQPTLIASICCLMANQKLVLIVLRIKKSGSNEETIPLGLKIDSDKIPKGFKPLEIHANNLVEIIIDGVDPIPGLIVAIGEDSQDLMSQYAVFADNVKDLSIPTLSPKIVHWLGIENILIHSIKATALPAVKHREFDAFLKRAEAIKKISLKRVKKPIEKPEVVTISDSQEPQKSDVIESKYFENPSVSSLIFHVKDRIQTLKSNLQTFPISTGCEHFFDQTIKVFDKLVDIIEISNTNIRISDCNQNVKVKIEQVDGINVIPEDDRTFEKNKITYIEGSLPVATKNYTKALNSLPKKYSERESTIVLASLVKFCFPVHWVKDVTLRGSGGRSSLITLWNHENPLTNPCSGTFTNGLGENRLRCLLDHAVRNCNKKTYDQAAEKLLITQLSKVMHYARTKILDLKKVPGLRIVTKSDFEDDAESVSEEELMPKPKDRSKIPKNAFESLLTESGFDNLKSSQTPGEDEADDDRSLLKSPFSTETIPAGHSPSDEFGDNHDPITESKDNGENLQQGAGEKEEMKKKESFQDDDNSISNTSPKPVETLDLTVRVPPLEQPAEDDSFESASPNKKARMRAAFEKFSKQLETDPIQEPDPSKDFEVHSGDSDVEKPDDLTNQPGENQDKSESEEELTSEEIAILEKAKKKASAYSKYFTSTNVKRVKNPKNNNLFDDLITENEFPHKKKKVDQNPKPSTMKPPSLESFLKKSTISKNVTTIVEVNGSGSKEKDVDLTLNLNDGLLYAVLLPLIMDKDHKPMKQPILVKLKVTETTNNIDMPFCDYLNQSENYYQIQLNGINLTVQILAIGCNPLSVRADLQANMAKNPLWSDLKKMIKLDSTDLQLEHKPLEDEDDIPNWQILGSKMMNTIFTESNEFGKSSQAILNPDDRAKKDSQKDKNDDESNSSQKFTGIEKQAKQITTKPLSPALSAKSATASPYISEKEPQMDLPDKEVILQKLTSDFKELDKKVAFLSQFDTTGSIILSMINIMRNLHEVIIEKDRSESMTANIVPEKDSTYKIIQKNQIFIEGLIQLDLDRYESAIRRSKPGNPCSYAYQIIKFSFPESYYKNITLGKRNYDERELENIIKSKEDGKNVKLPLVYLWGFKDPYAERMIGSFEFRRGQERIRAFLNHLFRKAEIYKYSDSFENKVRARIQKELCSRNKPFTEEKSSEDSETESPFSKESLSNSNENFLKTWDSKCFSDFQ</sequence>
<feature type="compositionally biased region" description="Basic and acidic residues" evidence="1">
    <location>
        <begin position="621"/>
        <end position="640"/>
    </location>
</feature>
<reference evidence="2" key="2">
    <citation type="submission" date="2015-06" db="UniProtKB">
        <authorList>
            <consortium name="EnsemblMetazoa"/>
        </authorList>
    </citation>
    <scope>IDENTIFICATION</scope>
</reference>
<dbReference type="EMBL" id="CAEY01000519">
    <property type="status" value="NOT_ANNOTATED_CDS"/>
    <property type="molecule type" value="Genomic_DNA"/>
</dbReference>
<dbReference type="Proteomes" id="UP000015104">
    <property type="component" value="Unassembled WGS sequence"/>
</dbReference>
<dbReference type="HOGENOM" id="CLU_007096_0_0_1"/>
<feature type="region of interest" description="Disordered" evidence="1">
    <location>
        <begin position="445"/>
        <end position="660"/>
    </location>
</feature>
<feature type="region of interest" description="Disordered" evidence="1">
    <location>
        <begin position="707"/>
        <end position="726"/>
    </location>
</feature>
<feature type="compositionally biased region" description="Basic and acidic residues" evidence="1">
    <location>
        <begin position="543"/>
        <end position="554"/>
    </location>
</feature>
<dbReference type="EnsemblMetazoa" id="tetur20g02450.1">
    <property type="protein sequence ID" value="tetur20g02450.1"/>
    <property type="gene ID" value="tetur20g02450"/>
</dbReference>
<dbReference type="AlphaFoldDB" id="T1KTA1"/>
<feature type="region of interest" description="Disordered" evidence="1">
    <location>
        <begin position="1188"/>
        <end position="1211"/>
    </location>
</feature>
<accession>T1KTA1</accession>
<organism evidence="2 3">
    <name type="scientific">Tetranychus urticae</name>
    <name type="common">Two-spotted spider mite</name>
    <dbReference type="NCBI Taxonomy" id="32264"/>
    <lineage>
        <taxon>Eukaryota</taxon>
        <taxon>Metazoa</taxon>
        <taxon>Ecdysozoa</taxon>
        <taxon>Arthropoda</taxon>
        <taxon>Chelicerata</taxon>
        <taxon>Arachnida</taxon>
        <taxon>Acari</taxon>
        <taxon>Acariformes</taxon>
        <taxon>Trombidiformes</taxon>
        <taxon>Prostigmata</taxon>
        <taxon>Eleutherengona</taxon>
        <taxon>Raphignathae</taxon>
        <taxon>Tetranychoidea</taxon>
        <taxon>Tetranychidae</taxon>
        <taxon>Tetranychus</taxon>
    </lineage>
</organism>
<feature type="compositionally biased region" description="Basic and acidic residues" evidence="1">
    <location>
        <begin position="522"/>
        <end position="535"/>
    </location>
</feature>
<name>T1KTA1_TETUR</name>
<feature type="compositionally biased region" description="Basic and acidic residues" evidence="1">
    <location>
        <begin position="910"/>
        <end position="925"/>
    </location>
</feature>
<proteinExistence type="predicted"/>
<feature type="compositionally biased region" description="Acidic residues" evidence="1">
    <location>
        <begin position="445"/>
        <end position="456"/>
    </location>
</feature>